<feature type="region of interest" description="Disordered" evidence="1">
    <location>
        <begin position="42"/>
        <end position="61"/>
    </location>
</feature>
<reference evidence="2" key="1">
    <citation type="submission" date="2016-09" db="EMBL/GenBank/DDBJ databases">
        <title>The Complete Genome of Burkholderia sprentiae wsm5005.</title>
        <authorList>
            <person name="De Meyer S."/>
            <person name="Wang P."/>
            <person name="Terpolilli J."/>
        </authorList>
    </citation>
    <scope>NUCLEOTIDE SEQUENCE [LARGE SCALE GENOMIC DNA]</scope>
    <source>
        <strain evidence="2">WSM5005</strain>
        <plasmid evidence="2">pl1WSM5005</plasmid>
    </source>
</reference>
<gene>
    <name evidence="2" type="ORF">BJG93_30245</name>
</gene>
<protein>
    <submittedName>
        <fullName evidence="2">Uncharacterized protein</fullName>
    </submittedName>
</protein>
<geneLocation type="plasmid" evidence="2">
    <name>pl1WSM5005</name>
</geneLocation>
<keyword evidence="2" id="KW-0614">Plasmid</keyword>
<dbReference type="EMBL" id="CP017563">
    <property type="protein sequence ID" value="APA89752.1"/>
    <property type="molecule type" value="Genomic_DNA"/>
</dbReference>
<evidence type="ECO:0000256" key="1">
    <source>
        <dbReference type="SAM" id="MobiDB-lite"/>
    </source>
</evidence>
<feature type="compositionally biased region" description="Basic and acidic residues" evidence="1">
    <location>
        <begin position="20"/>
        <end position="36"/>
    </location>
</feature>
<proteinExistence type="predicted"/>
<name>A0A1I9YU59_9BURK</name>
<sequence length="61" mass="6957">MTFKGGKLVINTSKGIVKQNDSDHTVHPVSARDRTRLKQLSDALRQWRPQPYRNDDANASH</sequence>
<evidence type="ECO:0000313" key="2">
    <source>
        <dbReference type="EMBL" id="APA89752.1"/>
    </source>
</evidence>
<dbReference type="AlphaFoldDB" id="A0A1I9YU59"/>
<organism evidence="2">
    <name type="scientific">Paraburkholderia sprentiae WSM5005</name>
    <dbReference type="NCBI Taxonomy" id="754502"/>
    <lineage>
        <taxon>Bacteria</taxon>
        <taxon>Pseudomonadati</taxon>
        <taxon>Pseudomonadota</taxon>
        <taxon>Betaproteobacteria</taxon>
        <taxon>Burkholderiales</taxon>
        <taxon>Burkholderiaceae</taxon>
        <taxon>Paraburkholderia</taxon>
    </lineage>
</organism>
<feature type="region of interest" description="Disordered" evidence="1">
    <location>
        <begin position="1"/>
        <end position="37"/>
    </location>
</feature>
<accession>A0A1I9YU59</accession>